<evidence type="ECO:0000313" key="3">
    <source>
        <dbReference type="Proteomes" id="UP000799538"/>
    </source>
</evidence>
<dbReference type="CDD" id="cd18186">
    <property type="entry name" value="BTB_POZ_ZBTB_KLHL-like"/>
    <property type="match status" value="1"/>
</dbReference>
<dbReference type="OrthoDB" id="194443at2759"/>
<dbReference type="Gene3D" id="3.30.710.10">
    <property type="entry name" value="Potassium Channel Kv1.1, Chain A"/>
    <property type="match status" value="1"/>
</dbReference>
<reference evidence="3" key="1">
    <citation type="journal article" date="2020" name="Stud. Mycol.">
        <title>101 Dothideomycetes genomes: A test case for predicting lifestyles and emergence of pathogens.</title>
        <authorList>
            <person name="Haridas S."/>
            <person name="Albert R."/>
            <person name="Binder M."/>
            <person name="Bloem J."/>
            <person name="LaButti K."/>
            <person name="Salamov A."/>
            <person name="Andreopoulos B."/>
            <person name="Baker S."/>
            <person name="Barry K."/>
            <person name="Bills G."/>
            <person name="Bluhm B."/>
            <person name="Cannon C."/>
            <person name="Castanera R."/>
            <person name="Culley D."/>
            <person name="Daum C."/>
            <person name="Ezra D."/>
            <person name="Gonzalez J."/>
            <person name="Henrissat B."/>
            <person name="Kuo A."/>
            <person name="Liang C."/>
            <person name="Lipzen A."/>
            <person name="Lutzoni F."/>
            <person name="Magnuson J."/>
            <person name="Mondo S."/>
            <person name="Nolan M."/>
            <person name="Ohm R."/>
            <person name="Pangilinan J."/>
            <person name="Park H.-J."/>
            <person name="Ramirez L."/>
            <person name="Alfaro M."/>
            <person name="Sun H."/>
            <person name="Tritt A."/>
            <person name="Yoshinaga Y."/>
            <person name="Zwiers L.-H."/>
            <person name="Turgeon B."/>
            <person name="Goodwin S."/>
            <person name="Spatafora J."/>
            <person name="Crous P."/>
            <person name="Grigoriev I."/>
        </authorList>
    </citation>
    <scope>NUCLEOTIDE SEQUENCE [LARGE SCALE GENOMIC DNA]</scope>
    <source>
        <strain evidence="3">CECT 20119</strain>
    </source>
</reference>
<name>A0A6A6GBX5_9PEZI</name>
<sequence>MSSRPSFEGDVAIIEVGPEKKLFSIHRDKLFARSEYMKNFYAGAWAAIGKPTLHQVDPAVFSIYSQWVYTGVAQTQSPRKGQRKSSQQSKKRKRDVEDGGTMLEPSRGRKVKKGWVKKGGRKTGDYFDLNGPEANRLRARRAAAETAKAAATSAETTTVTSTATAEATTSSEEDDSEDEEWSLMVDLYLLAQILIDDDLASHMTEAMMTKFRAEHKLPLYLADKIYHNTGSEDPLRKMLVDFHIYSGRGKQIEEEVAHMDGDNAKEFLLDAFRGMRDNMVHNQDRKWLRDKGVELLEPWEADTCRYHDHKTSQEQKKCKSKTR</sequence>
<dbReference type="InterPro" id="IPR011333">
    <property type="entry name" value="SKP1/BTB/POZ_sf"/>
</dbReference>
<evidence type="ECO:0008006" key="4">
    <source>
        <dbReference type="Google" id="ProtNLM"/>
    </source>
</evidence>
<dbReference type="PANTHER" id="PTHR47843:SF2">
    <property type="entry name" value="BTB DOMAIN-CONTAINING PROTEIN"/>
    <property type="match status" value="1"/>
</dbReference>
<dbReference type="SUPFAM" id="SSF54695">
    <property type="entry name" value="POZ domain"/>
    <property type="match status" value="1"/>
</dbReference>
<evidence type="ECO:0000256" key="1">
    <source>
        <dbReference type="SAM" id="MobiDB-lite"/>
    </source>
</evidence>
<feature type="region of interest" description="Disordered" evidence="1">
    <location>
        <begin position="74"/>
        <end position="115"/>
    </location>
</feature>
<feature type="region of interest" description="Disordered" evidence="1">
    <location>
        <begin position="137"/>
        <end position="178"/>
    </location>
</feature>
<evidence type="ECO:0000313" key="2">
    <source>
        <dbReference type="EMBL" id="KAF2223118.1"/>
    </source>
</evidence>
<protein>
    <recommendedName>
        <fullName evidence="4">BTB domain-containing protein</fullName>
    </recommendedName>
</protein>
<feature type="compositionally biased region" description="Low complexity" evidence="1">
    <location>
        <begin position="76"/>
        <end position="88"/>
    </location>
</feature>
<dbReference type="Proteomes" id="UP000799538">
    <property type="component" value="Unassembled WGS sequence"/>
</dbReference>
<dbReference type="PANTHER" id="PTHR47843">
    <property type="entry name" value="BTB DOMAIN-CONTAINING PROTEIN-RELATED"/>
    <property type="match status" value="1"/>
</dbReference>
<dbReference type="AlphaFoldDB" id="A0A6A6GBX5"/>
<dbReference type="EMBL" id="ML992507">
    <property type="protein sequence ID" value="KAF2223118.1"/>
    <property type="molecule type" value="Genomic_DNA"/>
</dbReference>
<organism evidence="2 3">
    <name type="scientific">Elsinoe ampelina</name>
    <dbReference type="NCBI Taxonomy" id="302913"/>
    <lineage>
        <taxon>Eukaryota</taxon>
        <taxon>Fungi</taxon>
        <taxon>Dikarya</taxon>
        <taxon>Ascomycota</taxon>
        <taxon>Pezizomycotina</taxon>
        <taxon>Dothideomycetes</taxon>
        <taxon>Dothideomycetidae</taxon>
        <taxon>Myriangiales</taxon>
        <taxon>Elsinoaceae</taxon>
        <taxon>Elsinoe</taxon>
    </lineage>
</organism>
<gene>
    <name evidence="2" type="ORF">BDZ85DRAFT_121745</name>
</gene>
<keyword evidence="3" id="KW-1185">Reference proteome</keyword>
<feature type="compositionally biased region" description="Low complexity" evidence="1">
    <location>
        <begin position="144"/>
        <end position="170"/>
    </location>
</feature>
<proteinExistence type="predicted"/>
<accession>A0A6A6GBX5</accession>